<comment type="caution">
    <text evidence="2">The sequence shown here is derived from an EMBL/GenBank/DDBJ whole genome shotgun (WGS) entry which is preliminary data.</text>
</comment>
<dbReference type="EMBL" id="WGGD01000005">
    <property type="protein sequence ID" value="MUN27965.1"/>
    <property type="molecule type" value="Genomic_DNA"/>
</dbReference>
<dbReference type="RefSeq" id="WP_156016046.1">
    <property type="nucleotide sequence ID" value="NZ_WGGD01000005.1"/>
</dbReference>
<dbReference type="Gene3D" id="1.10.10.10">
    <property type="entry name" value="Winged helix-like DNA-binding domain superfamily/Winged helix DNA-binding domain"/>
    <property type="match status" value="1"/>
</dbReference>
<dbReference type="SUPFAM" id="SSF46785">
    <property type="entry name" value="Winged helix' DNA-binding domain"/>
    <property type="match status" value="1"/>
</dbReference>
<gene>
    <name evidence="2" type="ORF">GC250_00435</name>
</gene>
<dbReference type="Proteomes" id="UP000470772">
    <property type="component" value="Unassembled WGS sequence"/>
</dbReference>
<keyword evidence="1" id="KW-0175">Coiled coil</keyword>
<sequence>MTDNDNDISEVAKQILNNEESLRGAPRSKIVEAISVLLLARPLRASEIAANLGFEAKYISSYLSYWRKKGLVYQEGGKWHLTTSGELFAKEVITNYNNSRFKEMVVFAKQILSNDQVKPSINNKDVQKTDKNEKEVLSFIEDKTNKANKKQQKSNLEECLRDLTEKLNQEENELIKFLLDKYKQWGSTYLYMDQIQEELKADNVWLFRILKGLQTKRLVYLYQDPKLGLRIGFTQSFKKRIEEC</sequence>
<dbReference type="InterPro" id="IPR036388">
    <property type="entry name" value="WH-like_DNA-bd_sf"/>
</dbReference>
<dbReference type="InterPro" id="IPR036390">
    <property type="entry name" value="WH_DNA-bd_sf"/>
</dbReference>
<dbReference type="AlphaFoldDB" id="A0A6A9QL68"/>
<evidence type="ECO:0000256" key="1">
    <source>
        <dbReference type="SAM" id="Coils"/>
    </source>
</evidence>
<proteinExistence type="predicted"/>
<protein>
    <submittedName>
        <fullName evidence="2">Replication initiator protein WhiP</fullName>
    </submittedName>
</protein>
<name>A0A6A9QL68_SULME</name>
<organism evidence="2 3">
    <name type="scientific">Sulfuracidifex metallicus DSM 6482 = JCM 9184</name>
    <dbReference type="NCBI Taxonomy" id="523847"/>
    <lineage>
        <taxon>Archaea</taxon>
        <taxon>Thermoproteota</taxon>
        <taxon>Thermoprotei</taxon>
        <taxon>Sulfolobales</taxon>
        <taxon>Sulfolobaceae</taxon>
        <taxon>Sulfuracidifex</taxon>
    </lineage>
</organism>
<feature type="coiled-coil region" evidence="1">
    <location>
        <begin position="146"/>
        <end position="180"/>
    </location>
</feature>
<evidence type="ECO:0000313" key="3">
    <source>
        <dbReference type="Proteomes" id="UP000470772"/>
    </source>
</evidence>
<evidence type="ECO:0000313" key="2">
    <source>
        <dbReference type="EMBL" id="MUN27965.1"/>
    </source>
</evidence>
<accession>A0A6A9QL68</accession>
<reference evidence="2 3" key="1">
    <citation type="submission" date="2019-10" db="EMBL/GenBank/DDBJ databases">
        <title>Sequencing and Assembly of Multiple Reported Metal-Biooxidizing Members of the Extremely Thermoacidophilic Archaeal Family Sulfolobaceae.</title>
        <authorList>
            <person name="Counts J.A."/>
            <person name="Kelly R.M."/>
        </authorList>
    </citation>
    <scope>NUCLEOTIDE SEQUENCE [LARGE SCALE GENOMIC DNA]</scope>
    <source>
        <strain evidence="2 3">DSM 6482</strain>
    </source>
</reference>
<keyword evidence="3" id="KW-1185">Reference proteome</keyword>